<dbReference type="InterPro" id="IPR006016">
    <property type="entry name" value="UspA"/>
</dbReference>
<dbReference type="PRINTS" id="PR01438">
    <property type="entry name" value="UNVRSLSTRESS"/>
</dbReference>
<dbReference type="RefSeq" id="WP_183538770.1">
    <property type="nucleotide sequence ID" value="NZ_DASWOY010000021.1"/>
</dbReference>
<evidence type="ECO:0000313" key="5">
    <source>
        <dbReference type="Proteomes" id="UP000562464"/>
    </source>
</evidence>
<dbReference type="GO" id="GO:0005737">
    <property type="term" value="C:cytoplasm"/>
    <property type="evidence" value="ECO:0007669"/>
    <property type="project" value="UniProtKB-SubCell"/>
</dbReference>
<proteinExistence type="inferred from homology"/>
<keyword evidence="2" id="KW-0963">Cytoplasm</keyword>
<comment type="subcellular location">
    <subcellularLocation>
        <location evidence="2">Cytoplasm</location>
    </subcellularLocation>
</comment>
<dbReference type="PANTHER" id="PTHR46268:SF6">
    <property type="entry name" value="UNIVERSAL STRESS PROTEIN UP12"/>
    <property type="match status" value="1"/>
</dbReference>
<dbReference type="PANTHER" id="PTHR46268">
    <property type="entry name" value="STRESS RESPONSE PROTEIN NHAX"/>
    <property type="match status" value="1"/>
</dbReference>
<dbReference type="SUPFAM" id="SSF52402">
    <property type="entry name" value="Adenine nucleotide alpha hydrolases-like"/>
    <property type="match status" value="1"/>
</dbReference>
<evidence type="ECO:0000256" key="1">
    <source>
        <dbReference type="ARBA" id="ARBA00008791"/>
    </source>
</evidence>
<accession>A0A841C7E8</accession>
<dbReference type="Gene3D" id="3.40.50.620">
    <property type="entry name" value="HUPs"/>
    <property type="match status" value="1"/>
</dbReference>
<organism evidence="4 5">
    <name type="scientific">Lactovum miscens</name>
    <dbReference type="NCBI Taxonomy" id="190387"/>
    <lineage>
        <taxon>Bacteria</taxon>
        <taxon>Bacillati</taxon>
        <taxon>Bacillota</taxon>
        <taxon>Bacilli</taxon>
        <taxon>Lactobacillales</taxon>
        <taxon>Streptococcaceae</taxon>
        <taxon>Lactovum</taxon>
    </lineage>
</organism>
<comment type="caution">
    <text evidence="4">The sequence shown here is derived from an EMBL/GenBank/DDBJ whole genome shotgun (WGS) entry which is preliminary data.</text>
</comment>
<dbReference type="InterPro" id="IPR006015">
    <property type="entry name" value="Universal_stress_UspA"/>
</dbReference>
<keyword evidence="5" id="KW-1185">Reference proteome</keyword>
<dbReference type="Pfam" id="PF00582">
    <property type="entry name" value="Usp"/>
    <property type="match status" value="1"/>
</dbReference>
<evidence type="ECO:0000256" key="2">
    <source>
        <dbReference type="PIRNR" id="PIRNR006276"/>
    </source>
</evidence>
<evidence type="ECO:0000313" key="4">
    <source>
        <dbReference type="EMBL" id="MBB5887512.1"/>
    </source>
</evidence>
<name>A0A841C7E8_9LACT</name>
<dbReference type="EMBL" id="JACHHV010000004">
    <property type="protein sequence ID" value="MBB5887512.1"/>
    <property type="molecule type" value="Genomic_DNA"/>
</dbReference>
<dbReference type="CDD" id="cd00293">
    <property type="entry name" value="USP-like"/>
    <property type="match status" value="1"/>
</dbReference>
<sequence length="146" mass="15773">MIDNYHKILVGIDGSVESTKAFDKAVAIALRNDAELILVNVIDLRAYQSLASYGSSVLADDTQRGAENLINDFAEDAKVAGVTKIKTRVEFGSPKVMIGQTLPKEEEADLIVLGATGLSYVERIFIGSVAQYIISRAPCDALIVRN</sequence>
<comment type="similarity">
    <text evidence="1 2">Belongs to the universal stress protein A family.</text>
</comment>
<dbReference type="PIRSF" id="PIRSF006276">
    <property type="entry name" value="UspA"/>
    <property type="match status" value="1"/>
</dbReference>
<reference evidence="4 5" key="1">
    <citation type="submission" date="2020-08" db="EMBL/GenBank/DDBJ databases">
        <title>Genomic Encyclopedia of Type Strains, Phase IV (KMG-IV): sequencing the most valuable type-strain genomes for metagenomic binning, comparative biology and taxonomic classification.</title>
        <authorList>
            <person name="Goeker M."/>
        </authorList>
    </citation>
    <scope>NUCLEOTIDE SEQUENCE [LARGE SCALE GENOMIC DNA]</scope>
    <source>
        <strain evidence="4 5">DSM 14925</strain>
    </source>
</reference>
<evidence type="ECO:0000259" key="3">
    <source>
        <dbReference type="Pfam" id="PF00582"/>
    </source>
</evidence>
<dbReference type="Proteomes" id="UP000562464">
    <property type="component" value="Unassembled WGS sequence"/>
</dbReference>
<dbReference type="AlphaFoldDB" id="A0A841C7E8"/>
<gene>
    <name evidence="4" type="ORF">HNQ37_000383</name>
</gene>
<protein>
    <recommendedName>
        <fullName evidence="2">Universal stress protein</fullName>
    </recommendedName>
</protein>
<feature type="domain" description="UspA" evidence="3">
    <location>
        <begin position="5"/>
        <end position="145"/>
    </location>
</feature>
<dbReference type="InterPro" id="IPR014729">
    <property type="entry name" value="Rossmann-like_a/b/a_fold"/>
</dbReference>